<dbReference type="InterPro" id="IPR051476">
    <property type="entry name" value="Bac_ResReg_Asp_Phosphatase"/>
</dbReference>
<dbReference type="Gene3D" id="1.25.40.10">
    <property type="entry name" value="Tetratricopeptide repeat domain"/>
    <property type="match status" value="2"/>
</dbReference>
<evidence type="ECO:0000256" key="1">
    <source>
        <dbReference type="ARBA" id="ARBA00004496"/>
    </source>
</evidence>
<dbReference type="Pfam" id="PF13181">
    <property type="entry name" value="TPR_8"/>
    <property type="match status" value="2"/>
</dbReference>
<dbReference type="InterPro" id="IPR019734">
    <property type="entry name" value="TPR_rpt"/>
</dbReference>
<dbReference type="EMBL" id="JABXWD010000096">
    <property type="protein sequence ID" value="MBV6341341.1"/>
    <property type="molecule type" value="Genomic_DNA"/>
</dbReference>
<dbReference type="Proteomes" id="UP001196980">
    <property type="component" value="Unassembled WGS sequence"/>
</dbReference>
<evidence type="ECO:0000256" key="3">
    <source>
        <dbReference type="ARBA" id="ARBA00022737"/>
    </source>
</evidence>
<evidence type="ECO:0000256" key="4">
    <source>
        <dbReference type="ARBA" id="ARBA00022803"/>
    </source>
</evidence>
<proteinExistence type="inferred from homology"/>
<keyword evidence="9" id="KW-1185">Reference proteome</keyword>
<keyword evidence="4 6" id="KW-0802">TPR repeat</keyword>
<dbReference type="PANTHER" id="PTHR46630:SF1">
    <property type="entry name" value="TETRATRICOPEPTIDE REPEAT PROTEIN 29"/>
    <property type="match status" value="1"/>
</dbReference>
<dbReference type="PANTHER" id="PTHR46630">
    <property type="entry name" value="TETRATRICOPEPTIDE REPEAT PROTEIN 29"/>
    <property type="match status" value="1"/>
</dbReference>
<evidence type="ECO:0000256" key="7">
    <source>
        <dbReference type="SAM" id="MobiDB-lite"/>
    </source>
</evidence>
<dbReference type="SUPFAM" id="SSF48452">
    <property type="entry name" value="TPR-like"/>
    <property type="match status" value="1"/>
</dbReference>
<organism evidence="8 9">
    <name type="scientific">Candidatus Magnetobacterium casense</name>
    <dbReference type="NCBI Taxonomy" id="1455061"/>
    <lineage>
        <taxon>Bacteria</taxon>
        <taxon>Pseudomonadati</taxon>
        <taxon>Nitrospirota</taxon>
        <taxon>Thermodesulfovibrionia</taxon>
        <taxon>Thermodesulfovibrionales</taxon>
        <taxon>Candidatus Magnetobacteriaceae</taxon>
        <taxon>Candidatus Magnetobacterium</taxon>
    </lineage>
</organism>
<dbReference type="Pfam" id="PF13424">
    <property type="entry name" value="TPR_12"/>
    <property type="match status" value="1"/>
</dbReference>
<dbReference type="SMART" id="SM00028">
    <property type="entry name" value="TPR"/>
    <property type="match status" value="5"/>
</dbReference>
<sequence>MATASDLKSLADEQRLKGNYKAAIKYYRQAIDISTKRETAKTGGSRRGQQADISHEAGGPGKHLRQIVDAQVGLALARRALGQWKEALTALQQARQHYCDTSDRAGIAFSLWAEAGTLRVKGDIPGCIELFKQAMEQFTKLGDESGVGYSLCGLGGAHRIEGSYQTSFDYYSRANTLFSSLDDRFGTAYSFCGMGNALRMKNELKEAKDYLHRALTLYGKIGDIVSSAYTLLSLGLLYTTTGKYEMAESFFDKAQQRFKATSDARGSIYALLGRCQLGHLTNPGADNAALLDRALQYANQYDFAVERCHCIKLGAVLKGITTDCHEQLRIANVGEALPLDIP</sequence>
<dbReference type="InterPro" id="IPR011990">
    <property type="entry name" value="TPR-like_helical_dom_sf"/>
</dbReference>
<evidence type="ECO:0000313" key="8">
    <source>
        <dbReference type="EMBL" id="MBV6341341.1"/>
    </source>
</evidence>
<accession>A0ABS6RXJ8</accession>
<comment type="similarity">
    <text evidence="5">Belongs to the Rap family.</text>
</comment>
<dbReference type="PROSITE" id="PS50005">
    <property type="entry name" value="TPR"/>
    <property type="match status" value="1"/>
</dbReference>
<reference evidence="8 9" key="1">
    <citation type="journal article" date="2020" name="J Geophys Res Biogeosci">
        <title>Magnetotaxis as an Adaptation to Enable Bacterial Shuttling of Microbial Sulfur and Sulfur Cycling Across Aquatic Oxic#Anoxic Interfaces.</title>
        <authorList>
            <person name="Li J."/>
            <person name="Liu P."/>
            <person name="Wang J."/>
            <person name="Roberts A.P."/>
            <person name="Pan Y."/>
        </authorList>
    </citation>
    <scope>NUCLEOTIDE SEQUENCE [LARGE SCALE GENOMIC DNA]</scope>
    <source>
        <strain evidence="8 9">MYR-1_YQ</strain>
    </source>
</reference>
<evidence type="ECO:0000313" key="9">
    <source>
        <dbReference type="Proteomes" id="UP001196980"/>
    </source>
</evidence>
<gene>
    <name evidence="8" type="ORF">HWQ67_07065</name>
</gene>
<dbReference type="RefSeq" id="WP_218251976.1">
    <property type="nucleotide sequence ID" value="NZ_JABXWD010000096.1"/>
</dbReference>
<evidence type="ECO:0000256" key="6">
    <source>
        <dbReference type="PROSITE-ProRule" id="PRU00339"/>
    </source>
</evidence>
<keyword evidence="2" id="KW-0963">Cytoplasm</keyword>
<protein>
    <submittedName>
        <fullName evidence="8">Tetratricopeptide repeat protein</fullName>
    </submittedName>
</protein>
<feature type="region of interest" description="Disordered" evidence="7">
    <location>
        <begin position="37"/>
        <end position="61"/>
    </location>
</feature>
<comment type="subcellular location">
    <subcellularLocation>
        <location evidence="1">Cytoplasm</location>
    </subcellularLocation>
</comment>
<evidence type="ECO:0000256" key="2">
    <source>
        <dbReference type="ARBA" id="ARBA00022490"/>
    </source>
</evidence>
<feature type="repeat" description="TPR" evidence="6">
    <location>
        <begin position="228"/>
        <end position="261"/>
    </location>
</feature>
<evidence type="ECO:0000256" key="5">
    <source>
        <dbReference type="ARBA" id="ARBA00038253"/>
    </source>
</evidence>
<name>A0ABS6RXJ8_9BACT</name>
<comment type="caution">
    <text evidence="8">The sequence shown here is derived from an EMBL/GenBank/DDBJ whole genome shotgun (WGS) entry which is preliminary data.</text>
</comment>
<keyword evidence="3" id="KW-0677">Repeat</keyword>